<organism evidence="1">
    <name type="scientific">Ixodes ricinus</name>
    <name type="common">Common tick</name>
    <name type="synonym">Acarus ricinus</name>
    <dbReference type="NCBI Taxonomy" id="34613"/>
    <lineage>
        <taxon>Eukaryota</taxon>
        <taxon>Metazoa</taxon>
        <taxon>Ecdysozoa</taxon>
        <taxon>Arthropoda</taxon>
        <taxon>Chelicerata</taxon>
        <taxon>Arachnida</taxon>
        <taxon>Acari</taxon>
        <taxon>Parasitiformes</taxon>
        <taxon>Ixodida</taxon>
        <taxon>Ixodoidea</taxon>
        <taxon>Ixodidae</taxon>
        <taxon>Ixodinae</taxon>
        <taxon>Ixodes</taxon>
    </lineage>
</organism>
<dbReference type="AlphaFoldDB" id="A0A6B0U1J5"/>
<reference evidence="1" key="1">
    <citation type="submission" date="2019-12" db="EMBL/GenBank/DDBJ databases">
        <title>An insight into the sialome of adult female Ixodes ricinus ticks feeding for 6 days.</title>
        <authorList>
            <person name="Perner J."/>
            <person name="Ribeiro J.M.C."/>
        </authorList>
    </citation>
    <scope>NUCLEOTIDE SEQUENCE</scope>
    <source>
        <strain evidence="1">Semi-engorged</strain>
        <tissue evidence="1">Salivary glands</tissue>
    </source>
</reference>
<sequence length="67" mass="7832">MLLMLTFYFMFVSAMKYFRVILRTKRHPFFCLFFFPQSLPCNFVHSTSHHITALRSSGTLALGIVIV</sequence>
<name>A0A6B0U1J5_IXORI</name>
<accession>A0A6B0U1J5</accession>
<protein>
    <submittedName>
        <fullName evidence="1">Putative secreted protein</fullName>
    </submittedName>
</protein>
<dbReference type="EMBL" id="GIFC01000153">
    <property type="protein sequence ID" value="MXU82236.1"/>
    <property type="molecule type" value="Transcribed_RNA"/>
</dbReference>
<proteinExistence type="predicted"/>
<evidence type="ECO:0000313" key="1">
    <source>
        <dbReference type="EMBL" id="MXU82236.1"/>
    </source>
</evidence>